<accession>A0A5B8V6X6</accession>
<keyword evidence="2" id="KW-1185">Reference proteome</keyword>
<dbReference type="Proteomes" id="UP000321533">
    <property type="component" value="Chromosome"/>
</dbReference>
<evidence type="ECO:0000313" key="2">
    <source>
        <dbReference type="Proteomes" id="UP000321533"/>
    </source>
</evidence>
<sequence length="140" mass="15476">MDKTITVQGKNIQMEMTRHKVKLVNDDQLTALLAQNTEASTDELVTAIKAAFQQENSRELDISNASMAVEIWGHVYTESFAAAIKSLSPFGFVDSLADKIIGHCEVIDMGESGRDNNRFIWDRLASFKSNIAGLLPKTTV</sequence>
<dbReference type="EMBL" id="CP042435">
    <property type="protein sequence ID" value="QEC67237.1"/>
    <property type="molecule type" value="Genomic_DNA"/>
</dbReference>
<protein>
    <submittedName>
        <fullName evidence="1">Uncharacterized protein</fullName>
    </submittedName>
</protein>
<dbReference type="AlphaFoldDB" id="A0A5B8V6X6"/>
<gene>
    <name evidence="1" type="ORF">FRZ67_07990</name>
</gene>
<dbReference type="OrthoDB" id="669028at2"/>
<dbReference type="KEGG" id="pgin:FRZ67_07990"/>
<organism evidence="1 2">
    <name type="scientific">Panacibacter ginsenosidivorans</name>
    <dbReference type="NCBI Taxonomy" id="1813871"/>
    <lineage>
        <taxon>Bacteria</taxon>
        <taxon>Pseudomonadati</taxon>
        <taxon>Bacteroidota</taxon>
        <taxon>Chitinophagia</taxon>
        <taxon>Chitinophagales</taxon>
        <taxon>Chitinophagaceae</taxon>
        <taxon>Panacibacter</taxon>
    </lineage>
</organism>
<proteinExistence type="predicted"/>
<evidence type="ECO:0000313" key="1">
    <source>
        <dbReference type="EMBL" id="QEC67237.1"/>
    </source>
</evidence>
<reference evidence="1 2" key="1">
    <citation type="journal article" date="2016" name="Int. J. Syst. Evol. Microbiol.">
        <title>Panacibacter ginsenosidivorans gen. nov., sp. nov., with ginsenoside converting activity isolated from soil of a ginseng field.</title>
        <authorList>
            <person name="Siddiqi M.Z."/>
            <person name="Muhammad Shafi S."/>
            <person name="Choi K.D."/>
            <person name="Im W.T."/>
        </authorList>
    </citation>
    <scope>NUCLEOTIDE SEQUENCE [LARGE SCALE GENOMIC DNA]</scope>
    <source>
        <strain evidence="1 2">Gsoil1550</strain>
    </source>
</reference>
<dbReference type="RefSeq" id="WP_147189044.1">
    <property type="nucleotide sequence ID" value="NZ_CP042435.1"/>
</dbReference>
<name>A0A5B8V6X6_9BACT</name>